<evidence type="ECO:0000256" key="1">
    <source>
        <dbReference type="SAM" id="MobiDB-lite"/>
    </source>
</evidence>
<feature type="region of interest" description="Disordered" evidence="1">
    <location>
        <begin position="1"/>
        <end position="29"/>
    </location>
</feature>
<dbReference type="RefSeq" id="WP_239162922.1">
    <property type="nucleotide sequence ID" value="NZ_BOMV01000054.1"/>
</dbReference>
<gene>
    <name evidence="2" type="ORF">Ari01nite_45130</name>
</gene>
<sequence>MAALGAGCTAPAEKPASPTWNGPSEAASAPPFVEPAAYSYVLTRGCDPAAPVARYRATVRDGVVVTSERLDAAIRASPSDPPVDLGPIGGEDGEEIEVPALGQLLQIAETASEDGGAVTTTFDAKDGHPVTVVVDVEEPECFSVSEYRPG</sequence>
<evidence type="ECO:0000313" key="2">
    <source>
        <dbReference type="EMBL" id="GIE97048.1"/>
    </source>
</evidence>
<organism evidence="2 3">
    <name type="scientific">Paractinoplanes rishiriensis</name>
    <dbReference type="NCBI Taxonomy" id="1050105"/>
    <lineage>
        <taxon>Bacteria</taxon>
        <taxon>Bacillati</taxon>
        <taxon>Actinomycetota</taxon>
        <taxon>Actinomycetes</taxon>
        <taxon>Micromonosporales</taxon>
        <taxon>Micromonosporaceae</taxon>
        <taxon>Paractinoplanes</taxon>
    </lineage>
</organism>
<dbReference type="Proteomes" id="UP000636960">
    <property type="component" value="Unassembled WGS sequence"/>
</dbReference>
<dbReference type="AlphaFoldDB" id="A0A919JYG1"/>
<keyword evidence="3" id="KW-1185">Reference proteome</keyword>
<name>A0A919JYG1_9ACTN</name>
<accession>A0A919JYG1</accession>
<evidence type="ECO:0000313" key="3">
    <source>
        <dbReference type="Proteomes" id="UP000636960"/>
    </source>
</evidence>
<protein>
    <submittedName>
        <fullName evidence="2">Uncharacterized protein</fullName>
    </submittedName>
</protein>
<proteinExistence type="predicted"/>
<comment type="caution">
    <text evidence="2">The sequence shown here is derived from an EMBL/GenBank/DDBJ whole genome shotgun (WGS) entry which is preliminary data.</text>
</comment>
<reference evidence="2" key="1">
    <citation type="submission" date="2021-01" db="EMBL/GenBank/DDBJ databases">
        <title>Whole genome shotgun sequence of Actinoplanes rishiriensis NBRC 108556.</title>
        <authorList>
            <person name="Komaki H."/>
            <person name="Tamura T."/>
        </authorList>
    </citation>
    <scope>NUCLEOTIDE SEQUENCE</scope>
    <source>
        <strain evidence="2">NBRC 108556</strain>
    </source>
</reference>
<dbReference type="EMBL" id="BOMV01000054">
    <property type="protein sequence ID" value="GIE97048.1"/>
    <property type="molecule type" value="Genomic_DNA"/>
</dbReference>